<organism evidence="3 4">
    <name type="scientific">Trypanosoma equiperdum</name>
    <dbReference type="NCBI Taxonomy" id="5694"/>
    <lineage>
        <taxon>Eukaryota</taxon>
        <taxon>Discoba</taxon>
        <taxon>Euglenozoa</taxon>
        <taxon>Kinetoplastea</taxon>
        <taxon>Metakinetoplastina</taxon>
        <taxon>Trypanosomatida</taxon>
        <taxon>Trypanosomatidae</taxon>
        <taxon>Trypanosoma</taxon>
    </lineage>
</organism>
<dbReference type="RefSeq" id="XP_067079575.1">
    <property type="nucleotide sequence ID" value="XM_067223474.1"/>
</dbReference>
<dbReference type="Proteomes" id="UP000195570">
    <property type="component" value="Unassembled WGS sequence"/>
</dbReference>
<evidence type="ECO:0000256" key="1">
    <source>
        <dbReference type="SAM" id="Coils"/>
    </source>
</evidence>
<feature type="compositionally biased region" description="Basic and acidic residues" evidence="2">
    <location>
        <begin position="557"/>
        <end position="566"/>
    </location>
</feature>
<feature type="compositionally biased region" description="Polar residues" evidence="2">
    <location>
        <begin position="238"/>
        <end position="248"/>
    </location>
</feature>
<feature type="coiled-coil region" evidence="1">
    <location>
        <begin position="334"/>
        <end position="361"/>
    </location>
</feature>
<dbReference type="GeneID" id="92379842"/>
<dbReference type="VEuPathDB" id="TriTrypDB:TEOVI_000590300"/>
<feature type="region of interest" description="Disordered" evidence="2">
    <location>
        <begin position="462"/>
        <end position="502"/>
    </location>
</feature>
<gene>
    <name evidence="3" type="ORF">TEOVI_000590300</name>
</gene>
<feature type="compositionally biased region" description="Basic and acidic residues" evidence="2">
    <location>
        <begin position="489"/>
        <end position="502"/>
    </location>
</feature>
<evidence type="ECO:0000313" key="4">
    <source>
        <dbReference type="Proteomes" id="UP000195570"/>
    </source>
</evidence>
<feature type="compositionally biased region" description="Polar residues" evidence="2">
    <location>
        <begin position="264"/>
        <end position="273"/>
    </location>
</feature>
<feature type="region of interest" description="Disordered" evidence="2">
    <location>
        <begin position="362"/>
        <end position="435"/>
    </location>
</feature>
<feature type="compositionally biased region" description="Basic and acidic residues" evidence="2">
    <location>
        <begin position="372"/>
        <end position="382"/>
    </location>
</feature>
<feature type="region of interest" description="Disordered" evidence="2">
    <location>
        <begin position="78"/>
        <end position="126"/>
    </location>
</feature>
<reference evidence="3" key="1">
    <citation type="submission" date="2016-09" db="EMBL/GenBank/DDBJ databases">
        <authorList>
            <person name="Hebert L."/>
            <person name="Moumen B."/>
        </authorList>
    </citation>
    <scope>NUCLEOTIDE SEQUENCE [LARGE SCALE GENOMIC DNA]</scope>
    <source>
        <strain evidence="3">OVI</strain>
    </source>
</reference>
<protein>
    <submittedName>
        <fullName evidence="3">Uncharacterized protein</fullName>
    </submittedName>
</protein>
<evidence type="ECO:0000256" key="2">
    <source>
        <dbReference type="SAM" id="MobiDB-lite"/>
    </source>
</evidence>
<proteinExistence type="predicted"/>
<comment type="caution">
    <text evidence="3">The sequence shown here is derived from an EMBL/GenBank/DDBJ whole genome shotgun (WGS) entry which is preliminary data.</text>
</comment>
<feature type="region of interest" description="Disordered" evidence="2">
    <location>
        <begin position="205"/>
        <end position="287"/>
    </location>
</feature>
<feature type="coiled-coil region" evidence="1">
    <location>
        <begin position="38"/>
        <end position="65"/>
    </location>
</feature>
<feature type="coiled-coil region" evidence="1">
    <location>
        <begin position="650"/>
        <end position="677"/>
    </location>
</feature>
<feature type="region of interest" description="Disordered" evidence="2">
    <location>
        <begin position="165"/>
        <end position="193"/>
    </location>
</feature>
<feature type="compositionally biased region" description="Basic and acidic residues" evidence="2">
    <location>
        <begin position="179"/>
        <end position="189"/>
    </location>
</feature>
<evidence type="ECO:0000313" key="3">
    <source>
        <dbReference type="EMBL" id="SCU68413.1"/>
    </source>
</evidence>
<feature type="region of interest" description="Disordered" evidence="2">
    <location>
        <begin position="534"/>
        <end position="587"/>
    </location>
</feature>
<keyword evidence="4" id="KW-1185">Reference proteome</keyword>
<keyword evidence="1" id="KW-0175">Coiled coil</keyword>
<dbReference type="EMBL" id="CZPT02000977">
    <property type="protein sequence ID" value="SCU68413.1"/>
    <property type="molecule type" value="Genomic_DNA"/>
</dbReference>
<accession>A0A1G4I8M2</accession>
<dbReference type="AlphaFoldDB" id="A0A1G4I8M2"/>
<sequence>MSYVVGDEGCEIDLSKLISYTMSFQPLQLLFEDIIKRLKQSETANERQDNELTLLRMEMDELRRRDADREAQLQNILSRAPGAHRQQPQKPEGATVETVETEAEDSKLEQAPAEWLPPYEDRGQSDNLQPLWDEIEYLKRMVGNFCEPMNNASIEQLYHARRKVSTTQQSPLSGTDGDFVTKEKQKGGDTEGVAVGEVILQRANEELQLDGISPKEEDPTGESMQPDNRAEDVVPDQLGQQGESSLAQPSGRVTRPVSGRRMSQGRSSISGVSFTRGMSPEDSNNPESLFVRVRQDEESIGRLNRVVAEILSELKGLQKDVDLMRTVGPGDGLDAVQSARLEGVEEELEELKRRLSALEGGGMPYLGDTTDDVARTTPHEGTESSFRNSGDGDVGGVAEGDTAPEAAVEARPTGIVTGSGGDVVSSSSTQNRPANTEVRDLRARLNNLEAAFRRMNDKLLKITPTDSQPKAKETSPIPPQSVGEPASGVEKELAESKEFESGVDKGDLEQVWGAIRKLQGEAKGLGRLCATLERKKQDKGAAQESSPETGGGVSDEGQMKADKELGSKQGQESGDGSPVLADLKGDEEVKERVKDLSKRLNQLQNRLVSVEGNVLNLDDRKADYSGLQRLADDVRGLRQLLEMESSKGGSEGAAATAQKQEEQIQNVQKDLVEQMQMLQAVRDGTSGELDTLRKYVEHIDRCKADAQLVANKAERDYVENALERLMREVEQVLNTTNASLIDTLDKSLNILRDMLDGKAGKEDLVNMQRILSEEHDGGGVADVLMGFRGFRCLGCNRPVDKMRPRSLGSRLQPFVNRLPQNLPPDQIMGHVQDVPLIYNTNKDVKPSSA</sequence>
<name>A0A1G4I8M2_TRYEQ</name>